<keyword evidence="2 11" id="KW-0805">Transcription regulation</keyword>
<dbReference type="InterPro" id="IPR045224">
    <property type="entry name" value="HDZip_class_I_plant"/>
</dbReference>
<dbReference type="GO" id="GO:0043565">
    <property type="term" value="F:sequence-specific DNA binding"/>
    <property type="evidence" value="ECO:0007669"/>
    <property type="project" value="InterPro"/>
</dbReference>
<evidence type="ECO:0000256" key="8">
    <source>
        <dbReference type="ARBA" id="ARBA00037260"/>
    </source>
</evidence>
<dbReference type="PROSITE" id="PS00027">
    <property type="entry name" value="HOMEOBOX_1"/>
    <property type="match status" value="1"/>
</dbReference>
<evidence type="ECO:0000256" key="3">
    <source>
        <dbReference type="ARBA" id="ARBA00023125"/>
    </source>
</evidence>
<dbReference type="Gene3D" id="1.10.10.60">
    <property type="entry name" value="Homeodomain-like"/>
    <property type="match status" value="1"/>
</dbReference>
<dbReference type="eggNOG" id="KOG0483">
    <property type="taxonomic scope" value="Eukaryota"/>
</dbReference>
<dbReference type="PROSITE" id="PS50071">
    <property type="entry name" value="HOMEOBOX_2"/>
    <property type="match status" value="1"/>
</dbReference>
<dbReference type="GO" id="GO:0005634">
    <property type="term" value="C:nucleus"/>
    <property type="evidence" value="ECO:0007669"/>
    <property type="project" value="UniProtKB-SubCell"/>
</dbReference>
<feature type="compositionally biased region" description="Low complexity" evidence="13">
    <location>
        <begin position="60"/>
        <end position="69"/>
    </location>
</feature>
<reference evidence="15" key="1">
    <citation type="submission" date="2015-06" db="UniProtKB">
        <authorList>
            <consortium name="EnsemblPlants"/>
        </authorList>
    </citation>
    <scope>IDENTIFICATION</scope>
</reference>
<dbReference type="CDD" id="cd00086">
    <property type="entry name" value="homeodomain"/>
    <property type="match status" value="1"/>
</dbReference>
<feature type="region of interest" description="Disordered" evidence="13">
    <location>
        <begin position="233"/>
        <end position="265"/>
    </location>
</feature>
<reference evidence="15 16" key="2">
    <citation type="submission" date="2018-04" db="EMBL/GenBank/DDBJ databases">
        <title>OglaRS2 (Oryza glaberrima Reference Sequence Version 2).</title>
        <authorList>
            <person name="Zhang J."/>
            <person name="Kudrna D."/>
            <person name="Lee S."/>
            <person name="Talag J."/>
            <person name="Rajasekar S."/>
            <person name="Wing R.A."/>
        </authorList>
    </citation>
    <scope>NUCLEOTIDE SEQUENCE [LARGE SCALE GENOMIC DNA]</scope>
    <source>
        <strain evidence="15 16">cv. IRGC 96717</strain>
    </source>
</reference>
<dbReference type="PANTHER" id="PTHR24326:SF225">
    <property type="entry name" value="HOMEOBOX-LEUCINE ZIPPER PROTEIN HOX23"/>
    <property type="match status" value="1"/>
</dbReference>
<dbReference type="FunFam" id="1.10.10.60:FF:000200">
    <property type="entry name" value="Homeobox-leucine zipper protein ATHB-13"/>
    <property type="match status" value="1"/>
</dbReference>
<sequence length="356" mass="36921">MRPAMASNGAAAGAMAPFFPPNFLLQMQQPLPLHHQHLQDHAHGGHGGHHLLPPPPPSLSPFLPDLAMDAPPPPMYEASGGDGGGGGAASEDEEDGCGGGGGGGGGEKKRRLSVEQVRTLERSFESGNKLEPERKAQLARALGLQPRQVAIWFQNRRARWKTKQLEKDFDALRRQLDAARAENDALLSLNSKLHAEIVALKGGAAAAAGGGGSSCRQEAASELINLNVKETEASCSNRSENSSEINLDISRPAPPPPPPVANESPVNRGIPFYASIGRGGAGGVDIDQLLLRGGHSPSPAAVTTPPPPKMELGITGNGGGADAAAAGAGSFGGLLCGAVDEQPPFWPWADGHHHFH</sequence>
<comment type="subcellular location">
    <subcellularLocation>
        <location evidence="1 9 10">Nucleus</location>
    </subcellularLocation>
</comment>
<comment type="function">
    <text evidence="11">Transcription factor.</text>
</comment>
<comment type="similarity">
    <text evidence="7 11">Belongs to the HD-ZIP homeobox family. Class I subfamily.</text>
</comment>
<organism evidence="15 16">
    <name type="scientific">Oryza glaberrima</name>
    <name type="common">African rice</name>
    <dbReference type="NCBI Taxonomy" id="4538"/>
    <lineage>
        <taxon>Eukaryota</taxon>
        <taxon>Viridiplantae</taxon>
        <taxon>Streptophyta</taxon>
        <taxon>Embryophyta</taxon>
        <taxon>Tracheophyta</taxon>
        <taxon>Spermatophyta</taxon>
        <taxon>Magnoliopsida</taxon>
        <taxon>Liliopsida</taxon>
        <taxon>Poales</taxon>
        <taxon>Poaceae</taxon>
        <taxon>BOP clade</taxon>
        <taxon>Oryzoideae</taxon>
        <taxon>Oryzeae</taxon>
        <taxon>Oryzinae</taxon>
        <taxon>Oryza</taxon>
    </lineage>
</organism>
<dbReference type="PANTHER" id="PTHR24326">
    <property type="entry name" value="HOMEOBOX-LEUCINE ZIPPER PROTEIN"/>
    <property type="match status" value="1"/>
</dbReference>
<evidence type="ECO:0000256" key="13">
    <source>
        <dbReference type="SAM" id="MobiDB-lite"/>
    </source>
</evidence>
<dbReference type="SMART" id="SM00389">
    <property type="entry name" value="HOX"/>
    <property type="match status" value="1"/>
</dbReference>
<feature type="DNA-binding region" description="Homeobox" evidence="9">
    <location>
        <begin position="105"/>
        <end position="164"/>
    </location>
</feature>
<keyword evidence="12" id="KW-0175">Coiled coil</keyword>
<evidence type="ECO:0000256" key="12">
    <source>
        <dbReference type="SAM" id="Coils"/>
    </source>
</evidence>
<protein>
    <recommendedName>
        <fullName evidence="11">Homeobox-leucine zipper protein</fullName>
    </recommendedName>
    <alternativeName>
        <fullName evidence="11">HD-ZIP protein</fullName>
    </alternativeName>
    <alternativeName>
        <fullName evidence="11">Homeodomain transcription factor</fullName>
    </alternativeName>
</protein>
<evidence type="ECO:0000256" key="1">
    <source>
        <dbReference type="ARBA" id="ARBA00004123"/>
    </source>
</evidence>
<dbReference type="SUPFAM" id="SSF46689">
    <property type="entry name" value="Homeodomain-like"/>
    <property type="match status" value="1"/>
</dbReference>
<name>I1QUC0_ORYGL</name>
<dbReference type="KEGG" id="ogl:127785979"/>
<keyword evidence="3 9" id="KW-0238">DNA-binding</keyword>
<evidence type="ECO:0000256" key="4">
    <source>
        <dbReference type="ARBA" id="ARBA00023155"/>
    </source>
</evidence>
<dbReference type="InterPro" id="IPR001356">
    <property type="entry name" value="HD"/>
</dbReference>
<dbReference type="Proteomes" id="UP000007306">
    <property type="component" value="Chromosome 10"/>
</dbReference>
<dbReference type="Gramene" id="ORGLA10G0080300.1">
    <property type="protein sequence ID" value="ORGLA10G0080300.1"/>
    <property type="gene ID" value="ORGLA10G0080300"/>
</dbReference>
<dbReference type="AlphaFoldDB" id="I1QUC0"/>
<dbReference type="InterPro" id="IPR017970">
    <property type="entry name" value="Homeobox_CS"/>
</dbReference>
<dbReference type="GeneID" id="127785979"/>
<evidence type="ECO:0000256" key="7">
    <source>
        <dbReference type="ARBA" id="ARBA00025748"/>
    </source>
</evidence>
<feature type="region of interest" description="Disordered" evidence="13">
    <location>
        <begin position="38"/>
        <end position="116"/>
    </location>
</feature>
<evidence type="ECO:0000256" key="2">
    <source>
        <dbReference type="ARBA" id="ARBA00023015"/>
    </source>
</evidence>
<comment type="function">
    <text evidence="8">Probable transcription factor.</text>
</comment>
<evidence type="ECO:0000256" key="6">
    <source>
        <dbReference type="ARBA" id="ARBA00023242"/>
    </source>
</evidence>
<accession>I1QUC0</accession>
<keyword evidence="6 9" id="KW-0539">Nucleus</keyword>
<dbReference type="HOGENOM" id="CLU_060842_4_1_1"/>
<keyword evidence="16" id="KW-1185">Reference proteome</keyword>
<feature type="domain" description="Homeobox" evidence="14">
    <location>
        <begin position="103"/>
        <end position="163"/>
    </location>
</feature>
<dbReference type="InterPro" id="IPR000047">
    <property type="entry name" value="HTH_motif"/>
</dbReference>
<evidence type="ECO:0000256" key="11">
    <source>
        <dbReference type="RuleBase" id="RU369038"/>
    </source>
</evidence>
<dbReference type="RefSeq" id="XP_052169262.1">
    <property type="nucleotide sequence ID" value="XM_052313302.1"/>
</dbReference>
<proteinExistence type="inferred from homology"/>
<dbReference type="EnsemblPlants" id="ORGLA10G0080300.1">
    <property type="protein sequence ID" value="ORGLA10G0080300.1"/>
    <property type="gene ID" value="ORGLA10G0080300"/>
</dbReference>
<feature type="coiled-coil region" evidence="12">
    <location>
        <begin position="155"/>
        <end position="196"/>
    </location>
</feature>
<evidence type="ECO:0000313" key="15">
    <source>
        <dbReference type="EnsemblPlants" id="ORGLA10G0080300.1"/>
    </source>
</evidence>
<dbReference type="PRINTS" id="PR00031">
    <property type="entry name" value="HTHREPRESSR"/>
</dbReference>
<keyword evidence="5 11" id="KW-0804">Transcription</keyword>
<feature type="compositionally biased region" description="Polar residues" evidence="13">
    <location>
        <begin position="233"/>
        <end position="245"/>
    </location>
</feature>
<dbReference type="InterPro" id="IPR003106">
    <property type="entry name" value="Leu_zip_homeo"/>
</dbReference>
<dbReference type="GO" id="GO:0045893">
    <property type="term" value="P:positive regulation of DNA-templated transcription"/>
    <property type="evidence" value="ECO:0007669"/>
    <property type="project" value="TreeGrafter"/>
</dbReference>
<dbReference type="GO" id="GO:0000981">
    <property type="term" value="F:DNA-binding transcription factor activity, RNA polymerase II-specific"/>
    <property type="evidence" value="ECO:0007669"/>
    <property type="project" value="UniProtKB-UniRule"/>
</dbReference>
<gene>
    <name evidence="15" type="primary">LOC127785979</name>
</gene>
<evidence type="ECO:0000313" key="16">
    <source>
        <dbReference type="Proteomes" id="UP000007306"/>
    </source>
</evidence>
<dbReference type="OMA" id="DGHHTFQ"/>
<dbReference type="InterPro" id="IPR009057">
    <property type="entry name" value="Homeodomain-like_sf"/>
</dbReference>
<evidence type="ECO:0000256" key="9">
    <source>
        <dbReference type="PROSITE-ProRule" id="PRU00108"/>
    </source>
</evidence>
<evidence type="ECO:0000259" key="14">
    <source>
        <dbReference type="PROSITE" id="PS50071"/>
    </source>
</evidence>
<dbReference type="Pfam" id="PF00046">
    <property type="entry name" value="Homeodomain"/>
    <property type="match status" value="1"/>
</dbReference>
<dbReference type="Pfam" id="PF02183">
    <property type="entry name" value="HALZ"/>
    <property type="match status" value="1"/>
</dbReference>
<evidence type="ECO:0000256" key="10">
    <source>
        <dbReference type="RuleBase" id="RU000682"/>
    </source>
</evidence>
<keyword evidence="4 9" id="KW-0371">Homeobox</keyword>
<evidence type="ECO:0000256" key="5">
    <source>
        <dbReference type="ARBA" id="ARBA00023163"/>
    </source>
</evidence>